<name>A0A1W0E5W9_9MICR</name>
<sequence>MQSSKNRVNEAIYNDNSKKENIKLKLFIPKTIQFIIKKYSNKILERFSSGKTCLKDMYSDEYRYQKHINCTHQVKQEIFFNRFNKHNIDSLCVSNCNIFCLNNVEGITIKKLVLYKCTISFKKLYKLLSSIKIYKCVFYSVDFTDLNDIERYPFVDFGVKEIVFCKSSLKEQTAIYLCKGLISFSFYGLNDIEFAYDGSCNGYKTVICNAFYAFPETKKLVDKCEVLKIKTNNCQITSKNLLRNVKFIILSDRDINDKTLDFISGKVVVLKFINCRFHTETMHFMLSDTRKFENLRKIEILGNKTYLPENTKQFFLKHSKNLSVKINTKIRI</sequence>
<accession>A0A1W0E5W9</accession>
<proteinExistence type="predicted"/>
<dbReference type="EMBL" id="MNPJ01000019">
    <property type="protein sequence ID" value="OQS54582.1"/>
    <property type="molecule type" value="Genomic_DNA"/>
</dbReference>
<dbReference type="Proteomes" id="UP000192758">
    <property type="component" value="Unassembled WGS sequence"/>
</dbReference>
<dbReference type="AlphaFoldDB" id="A0A1W0E5W9"/>
<comment type="caution">
    <text evidence="1">The sequence shown here is derived from an EMBL/GenBank/DDBJ whole genome shotgun (WGS) entry which is preliminary data.</text>
</comment>
<gene>
    <name evidence="1" type="ORF">EHP00_87</name>
</gene>
<organism evidence="1 2">
    <name type="scientific">Ecytonucleospora hepatopenaei</name>
    <dbReference type="NCBI Taxonomy" id="646526"/>
    <lineage>
        <taxon>Eukaryota</taxon>
        <taxon>Fungi</taxon>
        <taxon>Fungi incertae sedis</taxon>
        <taxon>Microsporidia</taxon>
        <taxon>Enterocytozoonidae</taxon>
        <taxon>Ecytonucleospora</taxon>
    </lineage>
</organism>
<evidence type="ECO:0000313" key="1">
    <source>
        <dbReference type="EMBL" id="OQS54582.1"/>
    </source>
</evidence>
<reference evidence="1 2" key="1">
    <citation type="journal article" date="2017" name="Environ. Microbiol.">
        <title>Decay of the glycolytic pathway and adaptation to intranuclear parasitism within Enterocytozoonidae microsporidia.</title>
        <authorList>
            <person name="Wiredu Boakye D."/>
            <person name="Jaroenlak P."/>
            <person name="Prachumwat A."/>
            <person name="Williams T.A."/>
            <person name="Bateman K.S."/>
            <person name="Itsathitphaisarn O."/>
            <person name="Sritunyalucksana K."/>
            <person name="Paszkiewicz K.H."/>
            <person name="Moore K.A."/>
            <person name="Stentiford G.D."/>
            <person name="Williams B.A."/>
        </authorList>
    </citation>
    <scope>NUCLEOTIDE SEQUENCE [LARGE SCALE GENOMIC DNA]</scope>
    <source>
        <strain evidence="1 2">TH1</strain>
    </source>
</reference>
<dbReference type="VEuPathDB" id="MicrosporidiaDB:EHP00_87"/>
<evidence type="ECO:0000313" key="2">
    <source>
        <dbReference type="Proteomes" id="UP000192758"/>
    </source>
</evidence>
<protein>
    <submittedName>
        <fullName evidence="1">Uncharacterized protein</fullName>
    </submittedName>
</protein>
<keyword evidence="2" id="KW-1185">Reference proteome</keyword>